<organism evidence="1 2">
    <name type="scientific">Modicisalibacter luteus</name>
    <dbReference type="NCBI Taxonomy" id="453962"/>
    <lineage>
        <taxon>Bacteria</taxon>
        <taxon>Pseudomonadati</taxon>
        <taxon>Pseudomonadota</taxon>
        <taxon>Gammaproteobacteria</taxon>
        <taxon>Oceanospirillales</taxon>
        <taxon>Halomonadaceae</taxon>
        <taxon>Modicisalibacter</taxon>
    </lineage>
</organism>
<dbReference type="PANTHER" id="PTHR13504">
    <property type="entry name" value="FIDO DOMAIN-CONTAINING PROTEIN DDB_G0283145"/>
    <property type="match status" value="1"/>
</dbReference>
<gene>
    <name evidence="1" type="ORF">ACFOEI_00470</name>
</gene>
<dbReference type="InterPro" id="IPR040198">
    <property type="entry name" value="Fido_containing"/>
</dbReference>
<reference evidence="2" key="1">
    <citation type="journal article" date="2019" name="Int. J. Syst. Evol. Microbiol.">
        <title>The Global Catalogue of Microorganisms (GCM) 10K type strain sequencing project: providing services to taxonomists for standard genome sequencing and annotation.</title>
        <authorList>
            <consortium name="The Broad Institute Genomics Platform"/>
            <consortium name="The Broad Institute Genome Sequencing Center for Infectious Disease"/>
            <person name="Wu L."/>
            <person name="Ma J."/>
        </authorList>
    </citation>
    <scope>NUCLEOTIDE SEQUENCE [LARGE SCALE GENOMIC DNA]</scope>
    <source>
        <strain evidence="2">KCTC 12847</strain>
    </source>
</reference>
<name>A0ABV7LXV2_9GAMM</name>
<dbReference type="Proteomes" id="UP001595640">
    <property type="component" value="Unassembled WGS sequence"/>
</dbReference>
<dbReference type="EMBL" id="JBHRUH010000002">
    <property type="protein sequence ID" value="MFC3290544.1"/>
    <property type="molecule type" value="Genomic_DNA"/>
</dbReference>
<evidence type="ECO:0000313" key="2">
    <source>
        <dbReference type="Proteomes" id="UP001595640"/>
    </source>
</evidence>
<dbReference type="PANTHER" id="PTHR13504:SF38">
    <property type="entry name" value="FIDO DOMAIN-CONTAINING PROTEIN"/>
    <property type="match status" value="1"/>
</dbReference>
<dbReference type="InterPro" id="IPR036597">
    <property type="entry name" value="Fido-like_dom_sf"/>
</dbReference>
<keyword evidence="2" id="KW-1185">Reference proteome</keyword>
<evidence type="ECO:0000313" key="1">
    <source>
        <dbReference type="EMBL" id="MFC3290544.1"/>
    </source>
</evidence>
<protein>
    <submittedName>
        <fullName evidence="1">Fic family protein</fullName>
    </submittedName>
</protein>
<dbReference type="RefSeq" id="WP_019020361.1">
    <property type="nucleotide sequence ID" value="NZ_BMXD01000016.1"/>
</dbReference>
<dbReference type="SUPFAM" id="SSF140931">
    <property type="entry name" value="Fic-like"/>
    <property type="match status" value="1"/>
</dbReference>
<sequence>MHGIPALPQRVDAAKARLDDYRPLPAHTAASLRDHLALEWTYHSNGIEGNTLTLRETKVVLESITVGGRSLREHLEAINHRDAIEFIEGMVAAPASLSERGIKDMRALVLRGIDTKEAGRYRQENVHISGHSTTPPDFCIFPK</sequence>
<proteinExistence type="predicted"/>
<comment type="caution">
    <text evidence="1">The sequence shown here is derived from an EMBL/GenBank/DDBJ whole genome shotgun (WGS) entry which is preliminary data.</text>
</comment>
<dbReference type="Gene3D" id="1.10.3290.10">
    <property type="entry name" value="Fido-like domain"/>
    <property type="match status" value="1"/>
</dbReference>
<accession>A0ABV7LXV2</accession>